<dbReference type="SMART" id="SM00487">
    <property type="entry name" value="DEXDc"/>
    <property type="match status" value="1"/>
</dbReference>
<dbReference type="PROSITE" id="PS51192">
    <property type="entry name" value="HELICASE_ATP_BIND_1"/>
    <property type="match status" value="1"/>
</dbReference>
<dbReference type="GO" id="GO:0003723">
    <property type="term" value="F:RNA binding"/>
    <property type="evidence" value="ECO:0007669"/>
    <property type="project" value="UniProtKB-KW"/>
</dbReference>
<reference evidence="18" key="1">
    <citation type="submission" date="2022-12" db="EMBL/GenBank/DDBJ databases">
        <authorList>
            <person name="Petersen C."/>
        </authorList>
    </citation>
    <scope>NUCLEOTIDE SEQUENCE</scope>
    <source>
        <strain evidence="18">IBT 15544</strain>
    </source>
</reference>
<feature type="region of interest" description="Disordered" evidence="14">
    <location>
        <begin position="336"/>
        <end position="381"/>
    </location>
</feature>
<comment type="subcellular location">
    <subcellularLocation>
        <location evidence="2">Nucleus</location>
    </subcellularLocation>
</comment>
<dbReference type="GO" id="GO:0005524">
    <property type="term" value="F:ATP binding"/>
    <property type="evidence" value="ECO:0007669"/>
    <property type="project" value="UniProtKB-KW"/>
</dbReference>
<keyword evidence="4" id="KW-0690">Ribosome biogenesis</keyword>
<keyword evidence="10" id="KW-0539">Nucleus</keyword>
<name>A0A9W9J6B2_9EURO</name>
<evidence type="ECO:0000256" key="5">
    <source>
        <dbReference type="ARBA" id="ARBA00022741"/>
    </source>
</evidence>
<dbReference type="Pfam" id="PF00270">
    <property type="entry name" value="DEAD"/>
    <property type="match status" value="1"/>
</dbReference>
<comment type="similarity">
    <text evidence="11">Belongs to the DEAD box helicase family. DDX56/DBP9 subfamily.</text>
</comment>
<dbReference type="InterPro" id="IPR050079">
    <property type="entry name" value="DEAD_box_RNA_helicase"/>
</dbReference>
<feature type="domain" description="Helicase C-terminal" evidence="16">
    <location>
        <begin position="243"/>
        <end position="477"/>
    </location>
</feature>
<evidence type="ECO:0000256" key="8">
    <source>
        <dbReference type="ARBA" id="ARBA00022840"/>
    </source>
</evidence>
<dbReference type="RefSeq" id="XP_058303607.1">
    <property type="nucleotide sequence ID" value="XM_058456708.1"/>
</dbReference>
<protein>
    <recommendedName>
        <fullName evidence="3">RNA helicase</fullName>
        <ecNumber evidence="3">3.6.4.13</ecNumber>
    </recommendedName>
</protein>
<proteinExistence type="inferred from homology"/>
<dbReference type="GO" id="GO:0005634">
    <property type="term" value="C:nucleus"/>
    <property type="evidence" value="ECO:0007669"/>
    <property type="project" value="UniProtKB-SubCell"/>
</dbReference>
<evidence type="ECO:0000259" key="17">
    <source>
        <dbReference type="PROSITE" id="PS51195"/>
    </source>
</evidence>
<dbReference type="Pfam" id="PF00271">
    <property type="entry name" value="Helicase_C"/>
    <property type="match status" value="2"/>
</dbReference>
<evidence type="ECO:0000256" key="6">
    <source>
        <dbReference type="ARBA" id="ARBA00022801"/>
    </source>
</evidence>
<organism evidence="18 19">
    <name type="scientific">Penicillium cinerascens</name>
    <dbReference type="NCBI Taxonomy" id="70096"/>
    <lineage>
        <taxon>Eukaryota</taxon>
        <taxon>Fungi</taxon>
        <taxon>Dikarya</taxon>
        <taxon>Ascomycota</taxon>
        <taxon>Pezizomycotina</taxon>
        <taxon>Eurotiomycetes</taxon>
        <taxon>Eurotiomycetidae</taxon>
        <taxon>Eurotiales</taxon>
        <taxon>Aspergillaceae</taxon>
        <taxon>Penicillium</taxon>
    </lineage>
</organism>
<dbReference type="PROSITE" id="PS51194">
    <property type="entry name" value="HELICASE_CTER"/>
    <property type="match status" value="1"/>
</dbReference>
<keyword evidence="7 18" id="KW-0347">Helicase</keyword>
<dbReference type="EMBL" id="JAPQKR010000016">
    <property type="protein sequence ID" value="KAJ5190667.1"/>
    <property type="molecule type" value="Genomic_DNA"/>
</dbReference>
<keyword evidence="19" id="KW-1185">Reference proteome</keyword>
<evidence type="ECO:0000256" key="3">
    <source>
        <dbReference type="ARBA" id="ARBA00012552"/>
    </source>
</evidence>
<dbReference type="PROSITE" id="PS51195">
    <property type="entry name" value="Q_MOTIF"/>
    <property type="match status" value="1"/>
</dbReference>
<sequence length="609" mass="68171">MKRKLDANDVPSPEPKGTEEQDADFETLNLDPRLRQALIKEKFTKPTPVQAKAIPLALEGKDILARAKTGSGKTAAYVLPVLQAIIQQKSADPSLKATTGLILVPTRELAEQVQKVVTSFTQFCGKDVRSVNLTQKVSDAVQRTMLADFPDLIVSTPTRVLANVNNSALSLEKLTYLVIDEADLVLSYGYDEDINALSKAIPRGVQTFLMSATLTSEVDTLKSLFCRNPVVLKLEDKEEKGAGVSQFVVKCAEDEKFLLTYVIFKLQLVKGKVIIFVGDVDRCYRVKLFLEQFGIKSCVLNSELPINSRLHVVEEFNKGVYDIIIAADDQEVMGVAKSSKKSREAKEDTEDKEEVGSSEDEDEPEESSGKQKSKRRKMSGKEKDYGISRGIDFQNVACVLNFDLPSTSKSYTHRIGRTGRAGKAGMALSFVVPADQYGKHKPTSVPSGKHDETRLAKIVKRQGKLGHEVKPYHFEMSQVDAFRYRMTDALRAVTRLAVQEARAREIRQELIKSEKLKRHFEDNPDELRQLRHDGELRAARVQPHLKHVPDYLMPAKGRKGISKEDVGYVGFSKTNVNRIRKARDRNRGRGKGKKAGKVDPLKTFNRVRK</sequence>
<dbReference type="Proteomes" id="UP001150904">
    <property type="component" value="Unassembled WGS sequence"/>
</dbReference>
<comment type="catalytic activity">
    <reaction evidence="12">
        <text>ATP + H2O = ADP + phosphate + H(+)</text>
        <dbReference type="Rhea" id="RHEA:13065"/>
        <dbReference type="ChEBI" id="CHEBI:15377"/>
        <dbReference type="ChEBI" id="CHEBI:15378"/>
        <dbReference type="ChEBI" id="CHEBI:30616"/>
        <dbReference type="ChEBI" id="CHEBI:43474"/>
        <dbReference type="ChEBI" id="CHEBI:456216"/>
        <dbReference type="EC" id="3.6.4.13"/>
    </reaction>
</comment>
<dbReference type="InterPro" id="IPR027417">
    <property type="entry name" value="P-loop_NTPase"/>
</dbReference>
<comment type="caution">
    <text evidence="18">The sequence shown here is derived from an EMBL/GenBank/DDBJ whole genome shotgun (WGS) entry which is preliminary data.</text>
</comment>
<evidence type="ECO:0000256" key="13">
    <source>
        <dbReference type="PROSITE-ProRule" id="PRU00552"/>
    </source>
</evidence>
<dbReference type="PANTHER" id="PTHR47959:SF21">
    <property type="entry name" value="DEAD-BOX HELICASE 56"/>
    <property type="match status" value="1"/>
</dbReference>
<dbReference type="GO" id="GO:0042254">
    <property type="term" value="P:ribosome biogenesis"/>
    <property type="evidence" value="ECO:0007669"/>
    <property type="project" value="UniProtKB-KW"/>
</dbReference>
<dbReference type="SMART" id="SM00490">
    <property type="entry name" value="HELICc"/>
    <property type="match status" value="1"/>
</dbReference>
<evidence type="ECO:0000313" key="18">
    <source>
        <dbReference type="EMBL" id="KAJ5190667.1"/>
    </source>
</evidence>
<keyword evidence="6" id="KW-0378">Hydrolase</keyword>
<keyword evidence="8" id="KW-0067">ATP-binding</keyword>
<dbReference type="InterPro" id="IPR014001">
    <property type="entry name" value="Helicase_ATP-bd"/>
</dbReference>
<dbReference type="InterPro" id="IPR014014">
    <property type="entry name" value="RNA_helicase_DEAD_Q_motif"/>
</dbReference>
<dbReference type="GO" id="GO:0010467">
    <property type="term" value="P:gene expression"/>
    <property type="evidence" value="ECO:0007669"/>
    <property type="project" value="UniProtKB-ARBA"/>
</dbReference>
<dbReference type="InterPro" id="IPR001650">
    <property type="entry name" value="Helicase_C-like"/>
</dbReference>
<dbReference type="PANTHER" id="PTHR47959">
    <property type="entry name" value="ATP-DEPENDENT RNA HELICASE RHLE-RELATED"/>
    <property type="match status" value="1"/>
</dbReference>
<evidence type="ECO:0000313" key="19">
    <source>
        <dbReference type="Proteomes" id="UP001150904"/>
    </source>
</evidence>
<evidence type="ECO:0000256" key="2">
    <source>
        <dbReference type="ARBA" id="ARBA00004123"/>
    </source>
</evidence>
<feature type="region of interest" description="Disordered" evidence="14">
    <location>
        <begin position="1"/>
        <end position="24"/>
    </location>
</feature>
<feature type="compositionally biased region" description="Acidic residues" evidence="14">
    <location>
        <begin position="347"/>
        <end position="366"/>
    </location>
</feature>
<feature type="compositionally biased region" description="Basic residues" evidence="14">
    <location>
        <begin position="581"/>
        <end position="595"/>
    </location>
</feature>
<feature type="region of interest" description="Disordered" evidence="14">
    <location>
        <begin position="581"/>
        <end position="609"/>
    </location>
</feature>
<evidence type="ECO:0000256" key="4">
    <source>
        <dbReference type="ARBA" id="ARBA00022517"/>
    </source>
</evidence>
<evidence type="ECO:0000256" key="12">
    <source>
        <dbReference type="ARBA" id="ARBA00047984"/>
    </source>
</evidence>
<gene>
    <name evidence="18" type="ORF">N7498_009652</name>
</gene>
<dbReference type="SUPFAM" id="SSF52540">
    <property type="entry name" value="P-loop containing nucleoside triphosphate hydrolases"/>
    <property type="match status" value="2"/>
</dbReference>
<dbReference type="GO" id="GO:0003724">
    <property type="term" value="F:RNA helicase activity"/>
    <property type="evidence" value="ECO:0007669"/>
    <property type="project" value="UniProtKB-EC"/>
</dbReference>
<dbReference type="InterPro" id="IPR011545">
    <property type="entry name" value="DEAD/DEAH_box_helicase_dom"/>
</dbReference>
<evidence type="ECO:0000256" key="11">
    <source>
        <dbReference type="ARBA" id="ARBA00038041"/>
    </source>
</evidence>
<comment type="function">
    <text evidence="1">ATP-binding RNA helicase involved in the biogenesis of 60S ribosomal subunits and is required for the normal formation of 25S and 5.8S rRNAs.</text>
</comment>
<evidence type="ECO:0000259" key="16">
    <source>
        <dbReference type="PROSITE" id="PS51194"/>
    </source>
</evidence>
<evidence type="ECO:0000259" key="15">
    <source>
        <dbReference type="PROSITE" id="PS51192"/>
    </source>
</evidence>
<dbReference type="OrthoDB" id="1191041at2759"/>
<feature type="short sequence motif" description="Q motif" evidence="13">
    <location>
        <begin position="23"/>
        <end position="51"/>
    </location>
</feature>
<keyword evidence="5" id="KW-0547">Nucleotide-binding</keyword>
<evidence type="ECO:0000256" key="10">
    <source>
        <dbReference type="ARBA" id="ARBA00023242"/>
    </source>
</evidence>
<evidence type="ECO:0000256" key="14">
    <source>
        <dbReference type="SAM" id="MobiDB-lite"/>
    </source>
</evidence>
<dbReference type="GO" id="GO:0016787">
    <property type="term" value="F:hydrolase activity"/>
    <property type="evidence" value="ECO:0007669"/>
    <property type="project" value="UniProtKB-KW"/>
</dbReference>
<dbReference type="AlphaFoldDB" id="A0A9W9J6B2"/>
<evidence type="ECO:0000256" key="1">
    <source>
        <dbReference type="ARBA" id="ARBA00003706"/>
    </source>
</evidence>
<evidence type="ECO:0000256" key="7">
    <source>
        <dbReference type="ARBA" id="ARBA00022806"/>
    </source>
</evidence>
<dbReference type="GeneID" id="83184009"/>
<feature type="domain" description="DEAD-box RNA helicase Q" evidence="17">
    <location>
        <begin position="23"/>
        <end position="51"/>
    </location>
</feature>
<dbReference type="GO" id="GO:0005829">
    <property type="term" value="C:cytosol"/>
    <property type="evidence" value="ECO:0007669"/>
    <property type="project" value="TreeGrafter"/>
</dbReference>
<dbReference type="Gene3D" id="3.40.50.300">
    <property type="entry name" value="P-loop containing nucleotide triphosphate hydrolases"/>
    <property type="match status" value="2"/>
</dbReference>
<reference evidence="18" key="2">
    <citation type="journal article" date="2023" name="IMA Fungus">
        <title>Comparative genomic study of the Penicillium genus elucidates a diverse pangenome and 15 lateral gene transfer events.</title>
        <authorList>
            <person name="Petersen C."/>
            <person name="Sorensen T."/>
            <person name="Nielsen M.R."/>
            <person name="Sondergaard T.E."/>
            <person name="Sorensen J.L."/>
            <person name="Fitzpatrick D.A."/>
            <person name="Frisvad J.C."/>
            <person name="Nielsen K.L."/>
        </authorList>
    </citation>
    <scope>NUCLEOTIDE SEQUENCE</scope>
    <source>
        <strain evidence="18">IBT 15544</strain>
    </source>
</reference>
<dbReference type="CDD" id="cd17961">
    <property type="entry name" value="DEADc_DDX56"/>
    <property type="match status" value="1"/>
</dbReference>
<accession>A0A9W9J6B2</accession>
<dbReference type="CDD" id="cd18787">
    <property type="entry name" value="SF2_C_DEAD"/>
    <property type="match status" value="1"/>
</dbReference>
<evidence type="ECO:0000256" key="9">
    <source>
        <dbReference type="ARBA" id="ARBA00022884"/>
    </source>
</evidence>
<feature type="domain" description="Helicase ATP-binding" evidence="15">
    <location>
        <begin position="54"/>
        <end position="232"/>
    </location>
</feature>
<dbReference type="EC" id="3.6.4.13" evidence="3"/>
<keyword evidence="9" id="KW-0694">RNA-binding</keyword>